<dbReference type="Pfam" id="PF10188">
    <property type="entry name" value="Oscp1"/>
    <property type="match status" value="1"/>
</dbReference>
<dbReference type="WBParaSite" id="MBELARI_LOCUS10322">
    <property type="protein sequence ID" value="MBELARI_LOCUS10322"/>
    <property type="gene ID" value="MBELARI_LOCUS10322"/>
</dbReference>
<accession>A0AAF3J1H9</accession>
<feature type="compositionally biased region" description="Low complexity" evidence="1">
    <location>
        <begin position="408"/>
        <end position="431"/>
    </location>
</feature>
<reference evidence="3" key="1">
    <citation type="submission" date="2024-02" db="UniProtKB">
        <authorList>
            <consortium name="WormBaseParasite"/>
        </authorList>
    </citation>
    <scope>IDENTIFICATION</scope>
</reference>
<proteinExistence type="predicted"/>
<dbReference type="PANTHER" id="PTHR21439">
    <property type="entry name" value="OXIDORED-NITRO DOMAIN-CONTAINING PROTEIN"/>
    <property type="match status" value="1"/>
</dbReference>
<dbReference type="AlphaFoldDB" id="A0AAF3J1H9"/>
<evidence type="ECO:0000313" key="2">
    <source>
        <dbReference type="Proteomes" id="UP000887575"/>
    </source>
</evidence>
<protein>
    <recommendedName>
        <fullName evidence="4">Protein OSCP1</fullName>
    </recommendedName>
</protein>
<dbReference type="InterPro" id="IPR019332">
    <property type="entry name" value="OSCP1"/>
</dbReference>
<dbReference type="PANTHER" id="PTHR21439:SF0">
    <property type="entry name" value="PROTEIN OSCP1"/>
    <property type="match status" value="1"/>
</dbReference>
<evidence type="ECO:0000256" key="1">
    <source>
        <dbReference type="SAM" id="MobiDB-lite"/>
    </source>
</evidence>
<evidence type="ECO:0008006" key="4">
    <source>
        <dbReference type="Google" id="ProtNLM"/>
    </source>
</evidence>
<feature type="compositionally biased region" description="Basic and acidic residues" evidence="1">
    <location>
        <begin position="351"/>
        <end position="361"/>
    </location>
</feature>
<name>A0AAF3J1H9_9BILA</name>
<feature type="region of interest" description="Disordered" evidence="1">
    <location>
        <begin position="351"/>
        <end position="462"/>
    </location>
</feature>
<dbReference type="GO" id="GO:0005737">
    <property type="term" value="C:cytoplasm"/>
    <property type="evidence" value="ECO:0007669"/>
    <property type="project" value="TreeGrafter"/>
</dbReference>
<dbReference type="Proteomes" id="UP000887575">
    <property type="component" value="Unassembled WGS sequence"/>
</dbReference>
<organism evidence="2 3">
    <name type="scientific">Mesorhabditis belari</name>
    <dbReference type="NCBI Taxonomy" id="2138241"/>
    <lineage>
        <taxon>Eukaryota</taxon>
        <taxon>Metazoa</taxon>
        <taxon>Ecdysozoa</taxon>
        <taxon>Nematoda</taxon>
        <taxon>Chromadorea</taxon>
        <taxon>Rhabditida</taxon>
        <taxon>Rhabditina</taxon>
        <taxon>Rhabditomorpha</taxon>
        <taxon>Rhabditoidea</taxon>
        <taxon>Rhabditidae</taxon>
        <taxon>Mesorhabditinae</taxon>
        <taxon>Mesorhabditis</taxon>
    </lineage>
</organism>
<feature type="compositionally biased region" description="Basic residues" evidence="1">
    <location>
        <begin position="451"/>
        <end position="462"/>
    </location>
</feature>
<sequence length="462" mass="51648">MSQRCMPILLLNMGAEMVYILEQRLKTLQNVGSEKSNKVLQDITYTMLNRKFLDELFKPQDLHSRKTMRHFFEKLAHSSIMRLNETSMDKLYDLITMTVKYQIQVSATPEQLLTITINHLDGMRELMPDDRDLIPLLDNAHAMLMSAYRNSQIWEFSLMRCCLLTFFQDTKVKVSILLREGKQLESGHFVLYPHDANVDIPKESEYPGIVRYYEDGALMKTSKFPAPDNYNFLPDKENFNLGEAKERTTRLGFNMYRGASHPIDLKGGGTMSGKNGASANDTTTDSGDLTLLLALMGKKKETGEKEAPAAFDMSFFTDAADEQQFIVESELNVKRINASEGRKTLKDAMKEMEVKDQEKEKPKKKKTRGQDLAEMMDEVGARPETAKRGGRAGSTGRGGAASRDKTPSRPTTGSRPGSRSTTPSRATTPSRGGREGSATRGGSNAPARSASTKRRAPSGKRD</sequence>
<dbReference type="GO" id="GO:0005886">
    <property type="term" value="C:plasma membrane"/>
    <property type="evidence" value="ECO:0007669"/>
    <property type="project" value="TreeGrafter"/>
</dbReference>
<evidence type="ECO:0000313" key="3">
    <source>
        <dbReference type="WBParaSite" id="MBELARI_LOCUS10322"/>
    </source>
</evidence>
<keyword evidence="2" id="KW-1185">Reference proteome</keyword>